<feature type="compositionally biased region" description="Polar residues" evidence="8">
    <location>
        <begin position="145"/>
        <end position="166"/>
    </location>
</feature>
<evidence type="ECO:0000256" key="8">
    <source>
        <dbReference type="SAM" id="MobiDB-lite"/>
    </source>
</evidence>
<dbReference type="GO" id="GO:0016020">
    <property type="term" value="C:membrane"/>
    <property type="evidence" value="ECO:0007669"/>
    <property type="project" value="UniProtKB-SubCell"/>
</dbReference>
<feature type="compositionally biased region" description="Polar residues" evidence="8">
    <location>
        <begin position="88"/>
        <end position="107"/>
    </location>
</feature>
<comment type="subcellular location">
    <subcellularLocation>
        <location evidence="1">Membrane</location>
        <topology evidence="1">Multi-pass membrane protein</topology>
    </subcellularLocation>
</comment>
<keyword evidence="4" id="KW-0611">Plant defense</keyword>
<accession>A0AAQ3K0Z8</accession>
<protein>
    <submittedName>
        <fullName evidence="9">Uncharacterized protein</fullName>
    </submittedName>
</protein>
<evidence type="ECO:0000256" key="3">
    <source>
        <dbReference type="ARBA" id="ARBA00022692"/>
    </source>
</evidence>
<dbReference type="EMBL" id="CP136892">
    <property type="protein sequence ID" value="WOL00025.1"/>
    <property type="molecule type" value="Genomic_DNA"/>
</dbReference>
<keyword evidence="5" id="KW-1133">Transmembrane helix</keyword>
<evidence type="ECO:0000256" key="6">
    <source>
        <dbReference type="ARBA" id="ARBA00023136"/>
    </source>
</evidence>
<evidence type="ECO:0000256" key="2">
    <source>
        <dbReference type="ARBA" id="ARBA00006574"/>
    </source>
</evidence>
<dbReference type="Pfam" id="PF03094">
    <property type="entry name" value="Mlo"/>
    <property type="match status" value="2"/>
</dbReference>
<proteinExistence type="inferred from homology"/>
<name>A0AAQ3K0Z8_9LILI</name>
<feature type="region of interest" description="Disordered" evidence="8">
    <location>
        <begin position="79"/>
        <end position="107"/>
    </location>
</feature>
<dbReference type="Proteomes" id="UP001327560">
    <property type="component" value="Chromosome 3"/>
</dbReference>
<comment type="similarity">
    <text evidence="2">Belongs to the MLO family.</text>
</comment>
<keyword evidence="3" id="KW-0812">Transmembrane</keyword>
<reference evidence="9 10" key="1">
    <citation type="submission" date="2023-10" db="EMBL/GenBank/DDBJ databases">
        <title>Chromosome-scale genome assembly provides insights into flower coloration mechanisms of Canna indica.</title>
        <authorList>
            <person name="Li C."/>
        </authorList>
    </citation>
    <scope>NUCLEOTIDE SEQUENCE [LARGE SCALE GENOMIC DNA]</scope>
    <source>
        <tissue evidence="9">Flower</tissue>
    </source>
</reference>
<evidence type="ECO:0000256" key="4">
    <source>
        <dbReference type="ARBA" id="ARBA00022821"/>
    </source>
</evidence>
<keyword evidence="7" id="KW-0568">Pathogenesis-related protein</keyword>
<dbReference type="AlphaFoldDB" id="A0AAQ3K0Z8"/>
<evidence type="ECO:0000256" key="7">
    <source>
        <dbReference type="ARBA" id="ARBA00023265"/>
    </source>
</evidence>
<evidence type="ECO:0000313" key="10">
    <source>
        <dbReference type="Proteomes" id="UP001327560"/>
    </source>
</evidence>
<feature type="region of interest" description="Disordered" evidence="8">
    <location>
        <begin position="142"/>
        <end position="169"/>
    </location>
</feature>
<sequence>MNLYHFARLLIQVLCSYVTLPLYALVTQVCLIRFIMNLKISTKTDVSDIYILQMGSKMKHTIFNERVATALRKWHQTARKHLKENNKKSGSITPFSTSRATTPTNSLPHVYRFQHLPSDLSSQRDHSSRTYNIERYHFDVEDQSIDQSPVKSPVRATTTRNPSSPTHLLRECPSDLSSQQYSQGTAGATIHHVNVEIQNKP</sequence>
<keyword evidence="6" id="KW-0472">Membrane</keyword>
<evidence type="ECO:0000256" key="1">
    <source>
        <dbReference type="ARBA" id="ARBA00004141"/>
    </source>
</evidence>
<dbReference type="InterPro" id="IPR004326">
    <property type="entry name" value="Mlo"/>
</dbReference>
<evidence type="ECO:0000256" key="5">
    <source>
        <dbReference type="ARBA" id="ARBA00022989"/>
    </source>
</evidence>
<dbReference type="PANTHER" id="PTHR31942:SF128">
    <property type="entry name" value="MLO-LIKE PROTEIN"/>
    <property type="match status" value="1"/>
</dbReference>
<keyword evidence="10" id="KW-1185">Reference proteome</keyword>
<gene>
    <name evidence="9" type="ORF">Cni_G08738</name>
</gene>
<organism evidence="9 10">
    <name type="scientific">Canna indica</name>
    <name type="common">Indian-shot</name>
    <dbReference type="NCBI Taxonomy" id="4628"/>
    <lineage>
        <taxon>Eukaryota</taxon>
        <taxon>Viridiplantae</taxon>
        <taxon>Streptophyta</taxon>
        <taxon>Embryophyta</taxon>
        <taxon>Tracheophyta</taxon>
        <taxon>Spermatophyta</taxon>
        <taxon>Magnoliopsida</taxon>
        <taxon>Liliopsida</taxon>
        <taxon>Zingiberales</taxon>
        <taxon>Cannaceae</taxon>
        <taxon>Canna</taxon>
    </lineage>
</organism>
<dbReference type="GO" id="GO:0006952">
    <property type="term" value="P:defense response"/>
    <property type="evidence" value="ECO:0007669"/>
    <property type="project" value="UniProtKB-KW"/>
</dbReference>
<dbReference type="PANTHER" id="PTHR31942">
    <property type="entry name" value="MLO-LIKE PROTEIN 1"/>
    <property type="match status" value="1"/>
</dbReference>
<evidence type="ECO:0000313" key="9">
    <source>
        <dbReference type="EMBL" id="WOL00025.1"/>
    </source>
</evidence>